<dbReference type="AlphaFoldDB" id="A0AA40K304"/>
<organism evidence="8 9">
    <name type="scientific">Schizothecium vesticola</name>
    <dbReference type="NCBI Taxonomy" id="314040"/>
    <lineage>
        <taxon>Eukaryota</taxon>
        <taxon>Fungi</taxon>
        <taxon>Dikarya</taxon>
        <taxon>Ascomycota</taxon>
        <taxon>Pezizomycotina</taxon>
        <taxon>Sordariomycetes</taxon>
        <taxon>Sordariomycetidae</taxon>
        <taxon>Sordariales</taxon>
        <taxon>Schizotheciaceae</taxon>
        <taxon>Schizothecium</taxon>
    </lineage>
</organism>
<evidence type="ECO:0000256" key="3">
    <source>
        <dbReference type="ARBA" id="ARBA00004370"/>
    </source>
</evidence>
<dbReference type="PANTHER" id="PTHR48182:SF2">
    <property type="entry name" value="PROTEIN SERAC1"/>
    <property type="match status" value="1"/>
</dbReference>
<name>A0AA40K304_9PEZI</name>
<evidence type="ECO:0000313" key="8">
    <source>
        <dbReference type="EMBL" id="KAK0743822.1"/>
    </source>
</evidence>
<dbReference type="GO" id="GO:0016020">
    <property type="term" value="C:membrane"/>
    <property type="evidence" value="ECO:0007669"/>
    <property type="project" value="UniProtKB-SubCell"/>
</dbReference>
<evidence type="ECO:0000256" key="7">
    <source>
        <dbReference type="SAM" id="MobiDB-lite"/>
    </source>
</evidence>
<dbReference type="GO" id="GO:0005783">
    <property type="term" value="C:endoplasmic reticulum"/>
    <property type="evidence" value="ECO:0007669"/>
    <property type="project" value="UniProtKB-SubCell"/>
</dbReference>
<comment type="subcellular location">
    <subcellularLocation>
        <location evidence="2">Endoplasmic reticulum</location>
    </subcellularLocation>
    <subcellularLocation>
        <location evidence="3">Membrane</location>
    </subcellularLocation>
    <subcellularLocation>
        <location evidence="1">Mitochondrion</location>
    </subcellularLocation>
</comment>
<feature type="region of interest" description="Disordered" evidence="7">
    <location>
        <begin position="1"/>
        <end position="45"/>
    </location>
</feature>
<dbReference type="PANTHER" id="PTHR48182">
    <property type="entry name" value="PROTEIN SERAC1"/>
    <property type="match status" value="1"/>
</dbReference>
<evidence type="ECO:0000256" key="5">
    <source>
        <dbReference type="ARBA" id="ARBA00023128"/>
    </source>
</evidence>
<accession>A0AA40K304</accession>
<proteinExistence type="predicted"/>
<keyword evidence="5" id="KW-0496">Mitochondrion</keyword>
<dbReference type="Proteomes" id="UP001172155">
    <property type="component" value="Unassembled WGS sequence"/>
</dbReference>
<protein>
    <submittedName>
        <fullName evidence="8">Uncharacterized protein</fullName>
    </submittedName>
</protein>
<dbReference type="GO" id="GO:0005739">
    <property type="term" value="C:mitochondrion"/>
    <property type="evidence" value="ECO:0007669"/>
    <property type="project" value="UniProtKB-SubCell"/>
</dbReference>
<reference evidence="8" key="1">
    <citation type="submission" date="2023-06" db="EMBL/GenBank/DDBJ databases">
        <title>Genome-scale phylogeny and comparative genomics of the fungal order Sordariales.</title>
        <authorList>
            <consortium name="Lawrence Berkeley National Laboratory"/>
            <person name="Hensen N."/>
            <person name="Bonometti L."/>
            <person name="Westerberg I."/>
            <person name="Brannstrom I.O."/>
            <person name="Guillou S."/>
            <person name="Cros-Aarteil S."/>
            <person name="Calhoun S."/>
            <person name="Haridas S."/>
            <person name="Kuo A."/>
            <person name="Mondo S."/>
            <person name="Pangilinan J."/>
            <person name="Riley R."/>
            <person name="LaButti K."/>
            <person name="Andreopoulos B."/>
            <person name="Lipzen A."/>
            <person name="Chen C."/>
            <person name="Yanf M."/>
            <person name="Daum C."/>
            <person name="Ng V."/>
            <person name="Clum A."/>
            <person name="Steindorff A."/>
            <person name="Ohm R."/>
            <person name="Martin F."/>
            <person name="Silar P."/>
            <person name="Natvig D."/>
            <person name="Lalanne C."/>
            <person name="Gautier V."/>
            <person name="Ament-velasquez S.L."/>
            <person name="Kruys A."/>
            <person name="Hutchinson M.I."/>
            <person name="Powell A.J."/>
            <person name="Barry K."/>
            <person name="Miller A.N."/>
            <person name="Grigoriev I.V."/>
            <person name="Debuchy R."/>
            <person name="Gladieux P."/>
            <person name="Thoren M.H."/>
            <person name="Johannesson H."/>
        </authorList>
    </citation>
    <scope>NUCLEOTIDE SEQUENCE</scope>
    <source>
        <strain evidence="8">SMH3187-1</strain>
    </source>
</reference>
<evidence type="ECO:0000256" key="1">
    <source>
        <dbReference type="ARBA" id="ARBA00004173"/>
    </source>
</evidence>
<gene>
    <name evidence="8" type="ORF">B0T18DRAFT_191798</name>
</gene>
<evidence type="ECO:0000256" key="2">
    <source>
        <dbReference type="ARBA" id="ARBA00004240"/>
    </source>
</evidence>
<keyword evidence="4" id="KW-0256">Endoplasmic reticulum</keyword>
<evidence type="ECO:0000256" key="6">
    <source>
        <dbReference type="ARBA" id="ARBA00023136"/>
    </source>
</evidence>
<sequence>MGNLSEWWKRRAGKKKAKEKQVAGKSSGNEDRVGSIGPHTEPASPGDGVGALVLVNSISDDGAGSGSCGTDIVFVHGLRGRRVGTWSKDGICWPEHLLRNDLNDIRVIAWGYDASVANAFHAASKESIFGHADTLLEDLARLRVAITNHLHLSQPRGVGCQGSADQGRQLP</sequence>
<comment type="caution">
    <text evidence="8">The sequence shown here is derived from an EMBL/GenBank/DDBJ whole genome shotgun (WGS) entry which is preliminary data.</text>
</comment>
<evidence type="ECO:0000256" key="4">
    <source>
        <dbReference type="ARBA" id="ARBA00022824"/>
    </source>
</evidence>
<keyword evidence="9" id="KW-1185">Reference proteome</keyword>
<keyword evidence="6" id="KW-0472">Membrane</keyword>
<evidence type="ECO:0000313" key="9">
    <source>
        <dbReference type="Proteomes" id="UP001172155"/>
    </source>
</evidence>
<dbReference type="EMBL" id="JAUKUD010000005">
    <property type="protein sequence ID" value="KAK0743822.1"/>
    <property type="molecule type" value="Genomic_DNA"/>
</dbReference>
<dbReference type="InterPro" id="IPR052374">
    <property type="entry name" value="SERAC1"/>
</dbReference>